<keyword evidence="2" id="KW-0614">Plasmid</keyword>
<feature type="compositionally biased region" description="Basic and acidic residues" evidence="1">
    <location>
        <begin position="1"/>
        <end position="26"/>
    </location>
</feature>
<dbReference type="EMBL" id="CP001276">
    <property type="protein sequence ID" value="ACM06922.1"/>
    <property type="molecule type" value="Genomic_DNA"/>
</dbReference>
<dbReference type="AlphaFoldDB" id="B9L4V3"/>
<evidence type="ECO:0000313" key="2">
    <source>
        <dbReference type="EMBL" id="ACM06922.1"/>
    </source>
</evidence>
<geneLocation type="plasmid" evidence="3">
    <name>Tros</name>
</geneLocation>
<sequence length="53" mass="5942">MSSETPDRSVPTERRTELTECSERVYHIGRSIPDASSPDRSPEGAQDDPRALR</sequence>
<dbReference type="KEGG" id="tro:trd_A0817"/>
<feature type="region of interest" description="Disordered" evidence="1">
    <location>
        <begin position="1"/>
        <end position="53"/>
    </location>
</feature>
<dbReference type="HOGENOM" id="CLU_3067204_0_0_0"/>
<accession>B9L4V3</accession>
<proteinExistence type="predicted"/>
<evidence type="ECO:0000313" key="3">
    <source>
        <dbReference type="Proteomes" id="UP000000447"/>
    </source>
</evidence>
<reference evidence="2 3" key="1">
    <citation type="journal article" date="2009" name="PLoS ONE">
        <title>Complete genome sequence of the aerobic CO-oxidizing thermophile Thermomicrobium roseum.</title>
        <authorList>
            <person name="Wu D."/>
            <person name="Raymond J."/>
            <person name="Wu M."/>
            <person name="Chatterji S."/>
            <person name="Ren Q."/>
            <person name="Graham J.E."/>
            <person name="Bryant D.A."/>
            <person name="Robb F."/>
            <person name="Colman A."/>
            <person name="Tallon L.J."/>
            <person name="Badger J.H."/>
            <person name="Madupu R."/>
            <person name="Ward N.L."/>
            <person name="Eisen J.A."/>
        </authorList>
    </citation>
    <scope>NUCLEOTIDE SEQUENCE [LARGE SCALE GENOMIC DNA]</scope>
    <source>
        <strain evidence="3">ATCC 27502 / DSM 5159 / P-2</strain>
        <plasmid evidence="2">unnamed</plasmid>
    </source>
</reference>
<protein>
    <submittedName>
        <fullName evidence="2">Uncharacterized protein</fullName>
    </submittedName>
</protein>
<dbReference type="Proteomes" id="UP000000447">
    <property type="component" value="Plasmid unnamed"/>
</dbReference>
<organism evidence="2 3">
    <name type="scientific">Thermomicrobium roseum (strain ATCC 27502 / DSM 5159 / P-2)</name>
    <dbReference type="NCBI Taxonomy" id="309801"/>
    <lineage>
        <taxon>Bacteria</taxon>
        <taxon>Pseudomonadati</taxon>
        <taxon>Thermomicrobiota</taxon>
        <taxon>Thermomicrobia</taxon>
        <taxon>Thermomicrobiales</taxon>
        <taxon>Thermomicrobiaceae</taxon>
        <taxon>Thermomicrobium</taxon>
    </lineage>
</organism>
<evidence type="ECO:0000256" key="1">
    <source>
        <dbReference type="SAM" id="MobiDB-lite"/>
    </source>
</evidence>
<name>B9L4V3_THERP</name>
<keyword evidence="3" id="KW-1185">Reference proteome</keyword>
<gene>
    <name evidence="2" type="ordered locus">trd_A0817</name>
</gene>